<comment type="caution">
    <text evidence="1">The sequence shown here is derived from an EMBL/GenBank/DDBJ whole genome shotgun (WGS) entry which is preliminary data.</text>
</comment>
<dbReference type="EMBL" id="BAABME010009927">
    <property type="protein sequence ID" value="GAA0176074.1"/>
    <property type="molecule type" value="Genomic_DNA"/>
</dbReference>
<sequence length="180" mass="21243">MWWGVRAESDDRFVKVNDMPRFLTEGPFLTMEMPLRFFFNWWERSDEESASEQMRSDFGYEGYKGVINFFKYVTVVEERESDIENRRRGKGGGLDGFRIRPRISDDRGEFGMRSQKEFKFKRTRGVSKGIFCRDDKRATIRSLCWEISASGLGKVREPFEVSHCPVKFLKNNFVVSFARP</sequence>
<reference evidence="1 2" key="1">
    <citation type="submission" date="2024-01" db="EMBL/GenBank/DDBJ databases">
        <title>The complete chloroplast genome sequence of Lithospermum erythrorhizon: insights into the phylogenetic relationship among Boraginaceae species and the maternal lineages of purple gromwells.</title>
        <authorList>
            <person name="Okada T."/>
            <person name="Watanabe K."/>
        </authorList>
    </citation>
    <scope>NUCLEOTIDE SEQUENCE [LARGE SCALE GENOMIC DNA]</scope>
</reference>
<dbReference type="AlphaFoldDB" id="A0AAV3RI61"/>
<evidence type="ECO:0000313" key="1">
    <source>
        <dbReference type="EMBL" id="GAA0176074.1"/>
    </source>
</evidence>
<proteinExistence type="predicted"/>
<evidence type="ECO:0000313" key="2">
    <source>
        <dbReference type="Proteomes" id="UP001454036"/>
    </source>
</evidence>
<name>A0AAV3RI61_LITER</name>
<protein>
    <submittedName>
        <fullName evidence="1">Uncharacterized protein</fullName>
    </submittedName>
</protein>
<gene>
    <name evidence="1" type="ORF">LIER_29132</name>
</gene>
<accession>A0AAV3RI61</accession>
<organism evidence="1 2">
    <name type="scientific">Lithospermum erythrorhizon</name>
    <name type="common">Purple gromwell</name>
    <name type="synonym">Lithospermum officinale var. erythrorhizon</name>
    <dbReference type="NCBI Taxonomy" id="34254"/>
    <lineage>
        <taxon>Eukaryota</taxon>
        <taxon>Viridiplantae</taxon>
        <taxon>Streptophyta</taxon>
        <taxon>Embryophyta</taxon>
        <taxon>Tracheophyta</taxon>
        <taxon>Spermatophyta</taxon>
        <taxon>Magnoliopsida</taxon>
        <taxon>eudicotyledons</taxon>
        <taxon>Gunneridae</taxon>
        <taxon>Pentapetalae</taxon>
        <taxon>asterids</taxon>
        <taxon>lamiids</taxon>
        <taxon>Boraginales</taxon>
        <taxon>Boraginaceae</taxon>
        <taxon>Boraginoideae</taxon>
        <taxon>Lithospermeae</taxon>
        <taxon>Lithospermum</taxon>
    </lineage>
</organism>
<dbReference type="Proteomes" id="UP001454036">
    <property type="component" value="Unassembled WGS sequence"/>
</dbReference>
<keyword evidence="2" id="KW-1185">Reference proteome</keyword>